<dbReference type="InterPro" id="IPR050330">
    <property type="entry name" value="Bact_OuterMem_StrucFunc"/>
</dbReference>
<proteinExistence type="predicted"/>
<keyword evidence="5" id="KW-0732">Signal</keyword>
<evidence type="ECO:0000256" key="3">
    <source>
        <dbReference type="PROSITE-ProRule" id="PRU00473"/>
    </source>
</evidence>
<feature type="compositionally biased region" description="Basic and acidic residues" evidence="4">
    <location>
        <begin position="261"/>
        <end position="278"/>
    </location>
</feature>
<dbReference type="RefSeq" id="WP_135205431.1">
    <property type="nucleotide sequence ID" value="NZ_SPVF01000015.1"/>
</dbReference>
<dbReference type="PANTHER" id="PTHR30329">
    <property type="entry name" value="STATOR ELEMENT OF FLAGELLAR MOTOR COMPLEX"/>
    <property type="match status" value="1"/>
</dbReference>
<dbReference type="InterPro" id="IPR006665">
    <property type="entry name" value="OmpA-like"/>
</dbReference>
<comment type="subcellular location">
    <subcellularLocation>
        <location evidence="1">Cell outer membrane</location>
    </subcellularLocation>
</comment>
<dbReference type="OrthoDB" id="345640at2"/>
<protein>
    <submittedName>
        <fullName evidence="7">OmpA family protein</fullName>
    </submittedName>
</protein>
<evidence type="ECO:0000259" key="6">
    <source>
        <dbReference type="PROSITE" id="PS51123"/>
    </source>
</evidence>
<dbReference type="Pfam" id="PF00691">
    <property type="entry name" value="OmpA"/>
    <property type="match status" value="1"/>
</dbReference>
<sequence>MIIWTKWLAALLLAFVSAFALAGDPADNEGTVEHPDIARFPNFFIDNSQHNDFNEVAFPVKTGTVTKGGKFWFVDYILKEGARQPSTVELARNYENAFKKAGGSLLFRNADGDMTFRQPLPGGGERWMLMQVQNDGFRYQLTIVDVAAMEQKLEFTSTQMADAIRKDGFVALNGILFDTGKATIQAESQALIAEVVALLKNDSSLKLTVVGHTDNVGDKKANLDLSKKRADAVLKALAAGGIDARRLKADGKGDTQPVADNRTEDGRAKNRRVELVKS</sequence>
<keyword evidence="2 3" id="KW-0472">Membrane</keyword>
<dbReference type="GO" id="GO:0009279">
    <property type="term" value="C:cell outer membrane"/>
    <property type="evidence" value="ECO:0007669"/>
    <property type="project" value="UniProtKB-SubCell"/>
</dbReference>
<dbReference type="Gene3D" id="3.30.1330.60">
    <property type="entry name" value="OmpA-like domain"/>
    <property type="match status" value="1"/>
</dbReference>
<feature type="signal peptide" evidence="5">
    <location>
        <begin position="1"/>
        <end position="22"/>
    </location>
</feature>
<evidence type="ECO:0000256" key="2">
    <source>
        <dbReference type="ARBA" id="ARBA00023136"/>
    </source>
</evidence>
<accession>A0A4Y9SYH0</accession>
<gene>
    <name evidence="7" type="ORF">E4L96_01275</name>
</gene>
<dbReference type="PROSITE" id="PS51123">
    <property type="entry name" value="OMPA_2"/>
    <property type="match status" value="1"/>
</dbReference>
<comment type="caution">
    <text evidence="7">The sequence shown here is derived from an EMBL/GenBank/DDBJ whole genome shotgun (WGS) entry which is preliminary data.</text>
</comment>
<evidence type="ECO:0000313" key="8">
    <source>
        <dbReference type="Proteomes" id="UP000298438"/>
    </source>
</evidence>
<feature type="chain" id="PRO_5021422558" evidence="5">
    <location>
        <begin position="23"/>
        <end position="278"/>
    </location>
</feature>
<keyword evidence="8" id="KW-1185">Reference proteome</keyword>
<dbReference type="SUPFAM" id="SSF103088">
    <property type="entry name" value="OmpA-like"/>
    <property type="match status" value="1"/>
</dbReference>
<feature type="domain" description="OmpA-like" evidence="6">
    <location>
        <begin position="164"/>
        <end position="278"/>
    </location>
</feature>
<evidence type="ECO:0000256" key="1">
    <source>
        <dbReference type="ARBA" id="ARBA00004442"/>
    </source>
</evidence>
<dbReference type="InterPro" id="IPR036737">
    <property type="entry name" value="OmpA-like_sf"/>
</dbReference>
<evidence type="ECO:0000256" key="5">
    <source>
        <dbReference type="SAM" id="SignalP"/>
    </source>
</evidence>
<dbReference type="EMBL" id="SPVF01000015">
    <property type="protein sequence ID" value="TFW29673.1"/>
    <property type="molecule type" value="Genomic_DNA"/>
</dbReference>
<evidence type="ECO:0000256" key="4">
    <source>
        <dbReference type="SAM" id="MobiDB-lite"/>
    </source>
</evidence>
<dbReference type="CDD" id="cd07185">
    <property type="entry name" value="OmpA_C-like"/>
    <property type="match status" value="1"/>
</dbReference>
<organism evidence="7 8">
    <name type="scientific">Zemynaea arenosa</name>
    <dbReference type="NCBI Taxonomy" id="2561931"/>
    <lineage>
        <taxon>Bacteria</taxon>
        <taxon>Pseudomonadati</taxon>
        <taxon>Pseudomonadota</taxon>
        <taxon>Betaproteobacteria</taxon>
        <taxon>Burkholderiales</taxon>
        <taxon>Oxalobacteraceae</taxon>
        <taxon>Telluria group</taxon>
        <taxon>Zemynaea</taxon>
    </lineage>
</organism>
<dbReference type="PANTHER" id="PTHR30329:SF20">
    <property type="entry name" value="EXPORTED PROTEIN"/>
    <property type="match status" value="1"/>
</dbReference>
<dbReference type="Proteomes" id="UP000298438">
    <property type="component" value="Unassembled WGS sequence"/>
</dbReference>
<reference evidence="7 8" key="1">
    <citation type="submission" date="2019-03" db="EMBL/GenBank/DDBJ databases">
        <title>Draft Genome Sequence of Massilia arenosa sp. nov., a Novel Massilia Species Isolated from a Sandy-loam Maize Soil.</title>
        <authorList>
            <person name="Raths R."/>
            <person name="Peta V."/>
            <person name="Bucking H."/>
        </authorList>
    </citation>
    <scope>NUCLEOTIDE SEQUENCE [LARGE SCALE GENOMIC DNA]</scope>
    <source>
        <strain evidence="7 8">MC02</strain>
    </source>
</reference>
<name>A0A4Y9SYH0_9BURK</name>
<feature type="region of interest" description="Disordered" evidence="4">
    <location>
        <begin position="248"/>
        <end position="278"/>
    </location>
</feature>
<dbReference type="PRINTS" id="PR01021">
    <property type="entry name" value="OMPADOMAIN"/>
</dbReference>
<dbReference type="InterPro" id="IPR006664">
    <property type="entry name" value="OMP_bac"/>
</dbReference>
<dbReference type="AlphaFoldDB" id="A0A4Y9SYH0"/>
<evidence type="ECO:0000313" key="7">
    <source>
        <dbReference type="EMBL" id="TFW29673.1"/>
    </source>
</evidence>